<feature type="domain" description="Lysidine-tRNA(Ile) synthetase C-terminal" evidence="9">
    <location>
        <begin position="391"/>
        <end position="462"/>
    </location>
</feature>
<dbReference type="NCBIfam" id="TIGR02432">
    <property type="entry name" value="lysidine_TilS_N"/>
    <property type="match status" value="1"/>
</dbReference>
<dbReference type="Gene3D" id="3.40.50.620">
    <property type="entry name" value="HUPs"/>
    <property type="match status" value="1"/>
</dbReference>
<evidence type="ECO:0000256" key="1">
    <source>
        <dbReference type="ARBA" id="ARBA00004496"/>
    </source>
</evidence>
<keyword evidence="2 8" id="KW-0963">Cytoplasm</keyword>
<evidence type="ECO:0000256" key="7">
    <source>
        <dbReference type="ARBA" id="ARBA00048539"/>
    </source>
</evidence>
<dbReference type="Proteomes" id="UP000658131">
    <property type="component" value="Unassembled WGS sequence"/>
</dbReference>
<comment type="similarity">
    <text evidence="8">Belongs to the tRNA(Ile)-lysidine synthase family.</text>
</comment>
<keyword evidence="5 8" id="KW-0547">Nucleotide-binding</keyword>
<evidence type="ECO:0000256" key="5">
    <source>
        <dbReference type="ARBA" id="ARBA00022741"/>
    </source>
</evidence>
<keyword evidence="3 8" id="KW-0436">Ligase</keyword>
<dbReference type="Pfam" id="PF01171">
    <property type="entry name" value="ATP_bind_3"/>
    <property type="match status" value="1"/>
</dbReference>
<dbReference type="Pfam" id="PF11734">
    <property type="entry name" value="TilS_C"/>
    <property type="match status" value="1"/>
</dbReference>
<evidence type="ECO:0000256" key="4">
    <source>
        <dbReference type="ARBA" id="ARBA00022694"/>
    </source>
</evidence>
<dbReference type="SUPFAM" id="SSF52402">
    <property type="entry name" value="Adenine nucleotide alpha hydrolases-like"/>
    <property type="match status" value="1"/>
</dbReference>
<dbReference type="HAMAP" id="MF_01161">
    <property type="entry name" value="tRNA_Ile_lys_synt"/>
    <property type="match status" value="1"/>
</dbReference>
<dbReference type="EMBL" id="JACRTB010000009">
    <property type="protein sequence ID" value="MBC8576222.1"/>
    <property type="molecule type" value="Genomic_DNA"/>
</dbReference>
<feature type="binding site" evidence="8">
    <location>
        <begin position="26"/>
        <end position="31"/>
    </location>
    <ligand>
        <name>ATP</name>
        <dbReference type="ChEBI" id="CHEBI:30616"/>
    </ligand>
</feature>
<comment type="caution">
    <text evidence="10">The sequence shown here is derived from an EMBL/GenBank/DDBJ whole genome shotgun (WGS) entry which is preliminary data.</text>
</comment>
<dbReference type="GO" id="GO:0032267">
    <property type="term" value="F:tRNA(Ile)-lysidine synthase activity"/>
    <property type="evidence" value="ECO:0007669"/>
    <property type="project" value="UniProtKB-EC"/>
</dbReference>
<evidence type="ECO:0000256" key="3">
    <source>
        <dbReference type="ARBA" id="ARBA00022598"/>
    </source>
</evidence>
<dbReference type="RefSeq" id="WP_262399762.1">
    <property type="nucleotide sequence ID" value="NZ_JACRTB010000009.1"/>
</dbReference>
<keyword evidence="6 8" id="KW-0067">ATP-binding</keyword>
<dbReference type="NCBIfam" id="TIGR02433">
    <property type="entry name" value="lysidine_TilS_C"/>
    <property type="match status" value="1"/>
</dbReference>
<gene>
    <name evidence="8 10" type="primary">tilS</name>
    <name evidence="10" type="ORF">H8717_07365</name>
</gene>
<proteinExistence type="inferred from homology"/>
<evidence type="ECO:0000256" key="8">
    <source>
        <dbReference type="HAMAP-Rule" id="MF_01161"/>
    </source>
</evidence>
<protein>
    <recommendedName>
        <fullName evidence="8">tRNA(Ile)-lysidine synthase</fullName>
        <ecNumber evidence="8">6.3.4.19</ecNumber>
    </recommendedName>
    <alternativeName>
        <fullName evidence="8">tRNA(Ile)-2-lysyl-cytidine synthase</fullName>
    </alternativeName>
    <alternativeName>
        <fullName evidence="8">tRNA(Ile)-lysidine synthetase</fullName>
    </alternativeName>
</protein>
<dbReference type="CDD" id="cd01992">
    <property type="entry name" value="TilS_N"/>
    <property type="match status" value="1"/>
</dbReference>
<dbReference type="PANTHER" id="PTHR43033:SF1">
    <property type="entry name" value="TRNA(ILE)-LYSIDINE SYNTHASE-RELATED"/>
    <property type="match status" value="1"/>
</dbReference>
<comment type="subcellular location">
    <subcellularLocation>
        <location evidence="1 8">Cytoplasm</location>
    </subcellularLocation>
</comment>
<name>A0ABR7NK57_9FIRM</name>
<reference evidence="10 11" key="1">
    <citation type="submission" date="2020-08" db="EMBL/GenBank/DDBJ databases">
        <title>Genome public.</title>
        <authorList>
            <person name="Liu C."/>
            <person name="Sun Q."/>
        </authorList>
    </citation>
    <scope>NUCLEOTIDE SEQUENCE [LARGE SCALE GENOMIC DNA]</scope>
    <source>
        <strain evidence="10 11">BX1</strain>
    </source>
</reference>
<dbReference type="SMART" id="SM00977">
    <property type="entry name" value="TilS_C"/>
    <property type="match status" value="1"/>
</dbReference>
<comment type="domain">
    <text evidence="8">The N-terminal region contains the highly conserved SGGXDS motif, predicted to be a P-loop motif involved in ATP binding.</text>
</comment>
<sequence length="473" mass="53536">MIDRIISFVEQHRMLQQGDCVTVGLSGGADSVALLYVMRELTPRYCLTLTACHVNHQLRGEEGDGDEGFCRILCERLEIPLSVRRIDVRHYCKANKLSIEEGARELRYRALREASADKIATAHHADDNAETVLLNLLRGTALDGLCGIAPVRGQIIRPLLGVTRAELENYLNGIGQDYRTDRTNLEDAQLRNRLRHHVIPLLRKENPDFSQGILRMTEGLRGDRGLLERSARELLERAALPPRRRSSVRLTGLPDSAQAASWDRQTLLAQPRPLRLRAFKLVCGEFGLDFDQERLLRLDRCLAATGTLQLAPYWRMAVDFSRAALLREVPLEPIPPLSIDLDGPQLQEIALPCGRILRIHQITGREIKLFVNKSGFQFENLLDCDRMYKIIRLRSRQEGDVIRLAGRRTQSLKKLMNAAAIPPFLRQGLVLLEDEQGLLWAEGFGAGERAAFSEKTRRAIFLEIREETQHDAG</sequence>
<dbReference type="InterPro" id="IPR012796">
    <property type="entry name" value="Lysidine-tRNA-synth_C"/>
</dbReference>
<dbReference type="SUPFAM" id="SSF56037">
    <property type="entry name" value="PheT/TilS domain"/>
    <property type="match status" value="1"/>
</dbReference>
<dbReference type="InterPro" id="IPR014729">
    <property type="entry name" value="Rossmann-like_a/b/a_fold"/>
</dbReference>
<evidence type="ECO:0000259" key="9">
    <source>
        <dbReference type="SMART" id="SM00977"/>
    </source>
</evidence>
<keyword evidence="11" id="KW-1185">Reference proteome</keyword>
<dbReference type="EC" id="6.3.4.19" evidence="8"/>
<comment type="catalytic activity">
    <reaction evidence="7 8">
        <text>cytidine(34) in tRNA(Ile2) + L-lysine + ATP = lysidine(34) in tRNA(Ile2) + AMP + diphosphate + H(+)</text>
        <dbReference type="Rhea" id="RHEA:43744"/>
        <dbReference type="Rhea" id="RHEA-COMP:10625"/>
        <dbReference type="Rhea" id="RHEA-COMP:10670"/>
        <dbReference type="ChEBI" id="CHEBI:15378"/>
        <dbReference type="ChEBI" id="CHEBI:30616"/>
        <dbReference type="ChEBI" id="CHEBI:32551"/>
        <dbReference type="ChEBI" id="CHEBI:33019"/>
        <dbReference type="ChEBI" id="CHEBI:82748"/>
        <dbReference type="ChEBI" id="CHEBI:83665"/>
        <dbReference type="ChEBI" id="CHEBI:456215"/>
        <dbReference type="EC" id="6.3.4.19"/>
    </reaction>
</comment>
<organism evidence="10 11">
    <name type="scientific">Yanshouia hominis</name>
    <dbReference type="NCBI Taxonomy" id="2763673"/>
    <lineage>
        <taxon>Bacteria</taxon>
        <taxon>Bacillati</taxon>
        <taxon>Bacillota</taxon>
        <taxon>Clostridia</taxon>
        <taxon>Eubacteriales</taxon>
        <taxon>Oscillospiraceae</taxon>
        <taxon>Yanshouia</taxon>
    </lineage>
</organism>
<evidence type="ECO:0000256" key="6">
    <source>
        <dbReference type="ARBA" id="ARBA00022840"/>
    </source>
</evidence>
<accession>A0ABR7NK57</accession>
<evidence type="ECO:0000313" key="11">
    <source>
        <dbReference type="Proteomes" id="UP000658131"/>
    </source>
</evidence>
<dbReference type="PANTHER" id="PTHR43033">
    <property type="entry name" value="TRNA(ILE)-LYSIDINE SYNTHASE-RELATED"/>
    <property type="match status" value="1"/>
</dbReference>
<dbReference type="InterPro" id="IPR012795">
    <property type="entry name" value="tRNA_Ile_lys_synt_N"/>
</dbReference>
<evidence type="ECO:0000256" key="2">
    <source>
        <dbReference type="ARBA" id="ARBA00022490"/>
    </source>
</evidence>
<comment type="function">
    <text evidence="8">Ligates lysine onto the cytidine present at position 34 of the AUA codon-specific tRNA(Ile) that contains the anticodon CAU, in an ATP-dependent manner. Cytidine is converted to lysidine, thus changing the amino acid specificity of the tRNA from methionine to isoleucine.</text>
</comment>
<dbReference type="InterPro" id="IPR011063">
    <property type="entry name" value="TilS/TtcA_N"/>
</dbReference>
<keyword evidence="4 8" id="KW-0819">tRNA processing</keyword>
<dbReference type="InterPro" id="IPR012094">
    <property type="entry name" value="tRNA_Ile_lys_synt"/>
</dbReference>
<evidence type="ECO:0000313" key="10">
    <source>
        <dbReference type="EMBL" id="MBC8576222.1"/>
    </source>
</evidence>